<accession>A0A0A9E2D6</accession>
<reference evidence="1" key="1">
    <citation type="submission" date="2014-09" db="EMBL/GenBank/DDBJ databases">
        <authorList>
            <person name="Magalhaes I.L.F."/>
            <person name="Oliveira U."/>
            <person name="Santos F.R."/>
            <person name="Vidigal T.H.D.A."/>
            <person name="Brescovit A.D."/>
            <person name="Santos A.J."/>
        </authorList>
    </citation>
    <scope>NUCLEOTIDE SEQUENCE</scope>
    <source>
        <tissue evidence="1">Shoot tissue taken approximately 20 cm above the soil surface</tissue>
    </source>
</reference>
<sequence>MDPVHLVSRHRCPQDKYIVTLIEYYKQNASFITKFPSSENQ</sequence>
<evidence type="ECO:0000313" key="1">
    <source>
        <dbReference type="EMBL" id="JAD94211.1"/>
    </source>
</evidence>
<protein>
    <submittedName>
        <fullName evidence="1">Uncharacterized protein</fullName>
    </submittedName>
</protein>
<proteinExistence type="predicted"/>
<reference evidence="1" key="2">
    <citation type="journal article" date="2015" name="Data Brief">
        <title>Shoot transcriptome of the giant reed, Arundo donax.</title>
        <authorList>
            <person name="Barrero R.A."/>
            <person name="Guerrero F.D."/>
            <person name="Moolhuijzen P."/>
            <person name="Goolsby J.A."/>
            <person name="Tidwell J."/>
            <person name="Bellgard S.E."/>
            <person name="Bellgard M.I."/>
        </authorList>
    </citation>
    <scope>NUCLEOTIDE SEQUENCE</scope>
    <source>
        <tissue evidence="1">Shoot tissue taken approximately 20 cm above the soil surface</tissue>
    </source>
</reference>
<name>A0A0A9E2D6_ARUDO</name>
<dbReference type="EMBL" id="GBRH01203684">
    <property type="protein sequence ID" value="JAD94211.1"/>
    <property type="molecule type" value="Transcribed_RNA"/>
</dbReference>
<dbReference type="AlphaFoldDB" id="A0A0A9E2D6"/>
<organism evidence="1">
    <name type="scientific">Arundo donax</name>
    <name type="common">Giant reed</name>
    <name type="synonym">Donax arundinaceus</name>
    <dbReference type="NCBI Taxonomy" id="35708"/>
    <lineage>
        <taxon>Eukaryota</taxon>
        <taxon>Viridiplantae</taxon>
        <taxon>Streptophyta</taxon>
        <taxon>Embryophyta</taxon>
        <taxon>Tracheophyta</taxon>
        <taxon>Spermatophyta</taxon>
        <taxon>Magnoliopsida</taxon>
        <taxon>Liliopsida</taxon>
        <taxon>Poales</taxon>
        <taxon>Poaceae</taxon>
        <taxon>PACMAD clade</taxon>
        <taxon>Arundinoideae</taxon>
        <taxon>Arundineae</taxon>
        <taxon>Arundo</taxon>
    </lineage>
</organism>